<sequence>MRSANIIGSGPNGLTAAVTLALAGVQVSVFERNVQPGGAAATGELTLPGFLHDIGSSVFPLGIASPAFRALQLEECGLEWLQPGTPMAHPLDDGSSITLESEVESTLSQFSAHDARNYRLLLGPTIRAWEDLVDDFTRGLLRVPKHPVAMGVFGIPALLPAQVLARLLFRDERARALFAGCAAHSVIPFTKASSSAVALVMLAAGHTTGWPIARGGAVSISRALVNRLTELGGKLYTGVEVTSLTGLPYSDITLFDTSAESMASISGDALSLAFRQRITHFRPGPGIFKIDYALREPIPWRDLACLQAATVHLGGTLAEIARSEHDAFYGRHNERPFVLVTQPSLIDSTRAPLGRHTAWAYCQVPYGSERDMSASIETQIERFAPGFRDVVLDRCAWNTRALGRWNLNLAKGDISGGAMTLKGMLARPTIRGHRTSNARIYLASASTPPGGGVHGMCGYLAASAALADHRQH</sequence>
<dbReference type="OrthoDB" id="9814556at2"/>
<dbReference type="PRINTS" id="PR00419">
    <property type="entry name" value="ADXRDTASE"/>
</dbReference>
<dbReference type="Pfam" id="PF13450">
    <property type="entry name" value="NAD_binding_8"/>
    <property type="match status" value="1"/>
</dbReference>
<organism evidence="1 2">
    <name type="scientific">Acidisarcina polymorpha</name>
    <dbReference type="NCBI Taxonomy" id="2211140"/>
    <lineage>
        <taxon>Bacteria</taxon>
        <taxon>Pseudomonadati</taxon>
        <taxon>Acidobacteriota</taxon>
        <taxon>Terriglobia</taxon>
        <taxon>Terriglobales</taxon>
        <taxon>Acidobacteriaceae</taxon>
        <taxon>Acidisarcina</taxon>
    </lineage>
</organism>
<dbReference type="Gene3D" id="3.50.50.60">
    <property type="entry name" value="FAD/NAD(P)-binding domain"/>
    <property type="match status" value="1"/>
</dbReference>
<proteinExistence type="predicted"/>
<dbReference type="PANTHER" id="PTHR10668">
    <property type="entry name" value="PHYTOENE DEHYDROGENASE"/>
    <property type="match status" value="1"/>
</dbReference>
<dbReference type="EMBL" id="CP030840">
    <property type="protein sequence ID" value="AXC15659.1"/>
    <property type="molecule type" value="Genomic_DNA"/>
</dbReference>
<evidence type="ECO:0000313" key="1">
    <source>
        <dbReference type="EMBL" id="AXC15659.1"/>
    </source>
</evidence>
<dbReference type="PANTHER" id="PTHR10668:SF105">
    <property type="entry name" value="DEHYDROGENASE-RELATED"/>
    <property type="match status" value="1"/>
</dbReference>
<dbReference type="InterPro" id="IPR036188">
    <property type="entry name" value="FAD/NAD-bd_sf"/>
</dbReference>
<accession>A0A2Z5G9H2</accession>
<dbReference type="Proteomes" id="UP000253606">
    <property type="component" value="Chromosome"/>
</dbReference>
<keyword evidence="2" id="KW-1185">Reference proteome</keyword>
<reference evidence="1 2" key="1">
    <citation type="journal article" date="2018" name="Front. Microbiol.">
        <title>Hydrolytic Capabilities as a Key to Environmental Success: Chitinolytic and Cellulolytic Acidobacteria From Acidic Sub-arctic Soils and Boreal Peatlands.</title>
        <authorList>
            <person name="Belova S.E."/>
            <person name="Ravin N.V."/>
            <person name="Pankratov T.A."/>
            <person name="Rakitin A.L."/>
            <person name="Ivanova A.A."/>
            <person name="Beletsky A.V."/>
            <person name="Mardanov A.V."/>
            <person name="Sinninghe Damste J.S."/>
            <person name="Dedysh S.N."/>
        </authorList>
    </citation>
    <scope>NUCLEOTIDE SEQUENCE [LARGE SCALE GENOMIC DNA]</scope>
    <source>
        <strain evidence="1 2">SBC82</strain>
    </source>
</reference>
<dbReference type="RefSeq" id="WP_114210296.1">
    <property type="nucleotide sequence ID" value="NZ_CP030840.1"/>
</dbReference>
<protein>
    <submittedName>
        <fullName evidence="1">Phytoene dehydrogenase</fullName>
    </submittedName>
</protein>
<gene>
    <name evidence="1" type="ORF">ACPOL_6429</name>
</gene>
<dbReference type="KEGG" id="abas:ACPOL_6429"/>
<dbReference type="AlphaFoldDB" id="A0A2Z5G9H2"/>
<dbReference type="SUPFAM" id="SSF51905">
    <property type="entry name" value="FAD/NAD(P)-binding domain"/>
    <property type="match status" value="1"/>
</dbReference>
<name>A0A2Z5G9H2_9BACT</name>
<evidence type="ECO:0000313" key="2">
    <source>
        <dbReference type="Proteomes" id="UP000253606"/>
    </source>
</evidence>